<feature type="modified residue" description="N6-(pyridoxal phosphate)lysine" evidence="2 3">
    <location>
        <position position="36"/>
    </location>
</feature>
<evidence type="ECO:0000313" key="6">
    <source>
        <dbReference type="EMBL" id="CCO92574.1"/>
    </source>
</evidence>
<keyword evidence="1 2" id="KW-0663">Pyridoxal phosphate</keyword>
<evidence type="ECO:0000256" key="1">
    <source>
        <dbReference type="ARBA" id="ARBA00022898"/>
    </source>
</evidence>
<dbReference type="Gene3D" id="3.20.20.10">
    <property type="entry name" value="Alanine racemase"/>
    <property type="match status" value="1"/>
</dbReference>
<dbReference type="FunFam" id="3.20.20.10:FF:000004">
    <property type="entry name" value="Pyridoxal phosphate homeostasis protein"/>
    <property type="match status" value="1"/>
</dbReference>
<comment type="caution">
    <text evidence="6">The sequence shown here is derived from an EMBL/GenBank/DDBJ whole genome shotgun (WGS) entry which is preliminary data.</text>
</comment>
<comment type="function">
    <text evidence="2">Pyridoxal 5'-phosphate (PLP)-binding protein, which is involved in PLP homeostasis.</text>
</comment>
<dbReference type="PROSITE" id="PS01211">
    <property type="entry name" value="UPF0001"/>
    <property type="match status" value="1"/>
</dbReference>
<dbReference type="CDD" id="cd06824">
    <property type="entry name" value="PLPDE_III_Yggs_like"/>
    <property type="match status" value="1"/>
</dbReference>
<dbReference type="GO" id="GO:0030170">
    <property type="term" value="F:pyridoxal phosphate binding"/>
    <property type="evidence" value="ECO:0007669"/>
    <property type="project" value="UniProtKB-UniRule"/>
</dbReference>
<dbReference type="InterPro" id="IPR001608">
    <property type="entry name" value="Ala_racemase_N"/>
</dbReference>
<comment type="cofactor">
    <cofactor evidence="3">
        <name>pyridoxal 5'-phosphate</name>
        <dbReference type="ChEBI" id="CHEBI:597326"/>
    </cofactor>
</comment>
<dbReference type="HAMAP" id="MF_02087">
    <property type="entry name" value="PLP_homeostasis"/>
    <property type="match status" value="1"/>
</dbReference>
<organism evidence="6 7">
    <name type="scientific">Erwinia amylovora NBRC 12687 = CFBP 1232</name>
    <dbReference type="NCBI Taxonomy" id="1219359"/>
    <lineage>
        <taxon>Bacteria</taxon>
        <taxon>Pseudomonadati</taxon>
        <taxon>Pseudomonadota</taxon>
        <taxon>Gammaproteobacteria</taxon>
        <taxon>Enterobacterales</taxon>
        <taxon>Erwiniaceae</taxon>
        <taxon>Erwinia</taxon>
    </lineage>
</organism>
<proteinExistence type="inferred from homology"/>
<evidence type="ECO:0000256" key="3">
    <source>
        <dbReference type="PIRSR" id="PIRSR004848-1"/>
    </source>
</evidence>
<comment type="similarity">
    <text evidence="2 4">Belongs to the pyridoxal phosphate-binding protein YggS/PROSC family.</text>
</comment>
<dbReference type="PANTHER" id="PTHR10146">
    <property type="entry name" value="PROLINE SYNTHETASE CO-TRANSCRIBED BACTERIAL HOMOLOG PROTEIN"/>
    <property type="match status" value="1"/>
</dbReference>
<dbReference type="InterPro" id="IPR029066">
    <property type="entry name" value="PLP-binding_barrel"/>
</dbReference>
<dbReference type="NCBIfam" id="TIGR00044">
    <property type="entry name" value="YggS family pyridoxal phosphate-dependent enzyme"/>
    <property type="match status" value="1"/>
</dbReference>
<evidence type="ECO:0000313" key="7">
    <source>
        <dbReference type="Proteomes" id="UP000013111"/>
    </source>
</evidence>
<dbReference type="RefSeq" id="WP_004155456.1">
    <property type="nucleotide sequence ID" value="NZ_BAYW01000019.1"/>
</dbReference>
<evidence type="ECO:0000256" key="2">
    <source>
        <dbReference type="HAMAP-Rule" id="MF_02087"/>
    </source>
</evidence>
<reference evidence="6 7" key="1">
    <citation type="submission" date="2012-11" db="EMBL/GenBank/DDBJ databases">
        <authorList>
            <person name="Linke B."/>
        </authorList>
    </citation>
    <scope>NUCLEOTIDE SEQUENCE [LARGE SCALE GENOMIC DNA]</scope>
    <source>
        <strain evidence="7">CFBP 1232</strain>
    </source>
</reference>
<dbReference type="Proteomes" id="UP000013111">
    <property type="component" value="Unassembled WGS sequence"/>
</dbReference>
<dbReference type="InterPro" id="IPR011078">
    <property type="entry name" value="PyrdxlP_homeostasis"/>
</dbReference>
<comment type="subunit">
    <text evidence="2">Monomer.</text>
</comment>
<dbReference type="PANTHER" id="PTHR10146:SF14">
    <property type="entry name" value="PYRIDOXAL PHOSPHATE HOMEOSTASIS PROTEIN"/>
    <property type="match status" value="1"/>
</dbReference>
<name>A0A831A1L8_ERWAM</name>
<dbReference type="AlphaFoldDB" id="A0A831A1L8"/>
<sequence>MTSIKHNLQQVRQRISTAAAKCGRDPQEITLLAVSKTKPASAVEEAVAAGQCCFGENYVQEGVDKIQLLANPALAWHFIGPLQSNKSRLVAENFDWCHTVDRLRIASRLSQQRPDNLAPLNILIQINISAEPSKSGIMLAELPALAQQIAALPRLKLRGLMAIPAPQDSYDSQLAVCQQMTTAFKQLQQDYPGVDTLSLGMSDDMDAAIAAGSTMVRIGTAIFGARDYVSATATHNN</sequence>
<protein>
    <recommendedName>
        <fullName evidence="2">Pyridoxal phosphate homeostasis protein</fullName>
        <shortName evidence="2">PLP homeostasis protein</shortName>
    </recommendedName>
</protein>
<dbReference type="PIRSF" id="PIRSF004848">
    <property type="entry name" value="YBL036c_PLPDEIII"/>
    <property type="match status" value="1"/>
</dbReference>
<dbReference type="EMBL" id="CAPB01000007">
    <property type="protein sequence ID" value="CCO92574.1"/>
    <property type="molecule type" value="Genomic_DNA"/>
</dbReference>
<feature type="domain" description="Alanine racemase N-terminal" evidence="5">
    <location>
        <begin position="7"/>
        <end position="226"/>
    </location>
</feature>
<gene>
    <name evidence="6" type="ORF">BN437_0610</name>
</gene>
<dbReference type="Pfam" id="PF01168">
    <property type="entry name" value="Ala_racemase_N"/>
    <property type="match status" value="1"/>
</dbReference>
<evidence type="ECO:0000256" key="4">
    <source>
        <dbReference type="RuleBase" id="RU004514"/>
    </source>
</evidence>
<accession>A0A831A1L8</accession>
<reference evidence="6 7" key="2">
    <citation type="submission" date="2013-04" db="EMBL/GenBank/DDBJ databases">
        <title>Comparative genomics of 12 strains of Erwinia amylovora identifies a pan-genome with a large conserved core and provides insights into host specificity.</title>
        <authorList>
            <person name="Mann R.A."/>
            <person name="Smits T.H.M."/>
            <person name="Buehlmann A."/>
            <person name="Blom J."/>
            <person name="Goesmann A."/>
            <person name="Frey J.E."/>
            <person name="Plummer K.M."/>
            <person name="Beer S.V."/>
            <person name="Luck J."/>
            <person name="Duffy B."/>
            <person name="Rodoni B."/>
        </authorList>
    </citation>
    <scope>NUCLEOTIDE SEQUENCE [LARGE SCALE GENOMIC DNA]</scope>
    <source>
        <strain evidence="7">CFBP 1232</strain>
    </source>
</reference>
<evidence type="ECO:0000259" key="5">
    <source>
        <dbReference type="Pfam" id="PF01168"/>
    </source>
</evidence>
<dbReference type="SUPFAM" id="SSF51419">
    <property type="entry name" value="PLP-binding barrel"/>
    <property type="match status" value="1"/>
</dbReference>